<accession>A0ABM8DWM8</accession>
<dbReference type="EC" id="6.3.4.15" evidence="3"/>
<evidence type="ECO:0000313" key="7">
    <source>
        <dbReference type="Proteomes" id="UP001317779"/>
    </source>
</evidence>
<dbReference type="Pfam" id="PF03099">
    <property type="entry name" value="BPL_LplA_LipB"/>
    <property type="match status" value="1"/>
</dbReference>
<dbReference type="Pfam" id="PF02237">
    <property type="entry name" value="BPL_C"/>
    <property type="match status" value="1"/>
</dbReference>
<feature type="domain" description="BPL/LPL catalytic" evidence="5">
    <location>
        <begin position="86"/>
        <end position="278"/>
    </location>
</feature>
<reference evidence="6 7" key="1">
    <citation type="submission" date="2022-12" db="EMBL/GenBank/DDBJ databases">
        <title>Microbacterium terricola strain KV-448 chromosome, complete genome.</title>
        <authorList>
            <person name="Oshima T."/>
            <person name="Moriya T."/>
            <person name="Bessho Y."/>
        </authorList>
    </citation>
    <scope>NUCLEOTIDE SEQUENCE [LARGE SCALE GENOMIC DNA]</scope>
    <source>
        <strain evidence="6 7">KV-448</strain>
    </source>
</reference>
<gene>
    <name evidence="6" type="ORF">Microterr_06810</name>
</gene>
<dbReference type="EMBL" id="AP027141">
    <property type="protein sequence ID" value="BDV30021.1"/>
    <property type="molecule type" value="Genomic_DNA"/>
</dbReference>
<dbReference type="Gene3D" id="3.30.930.10">
    <property type="entry name" value="Bira Bifunctional Protein, Domain 2"/>
    <property type="match status" value="1"/>
</dbReference>
<evidence type="ECO:0000256" key="2">
    <source>
        <dbReference type="ARBA" id="ARBA00023267"/>
    </source>
</evidence>
<dbReference type="SUPFAM" id="SSF55681">
    <property type="entry name" value="Class II aaRS and biotin synthetases"/>
    <property type="match status" value="1"/>
</dbReference>
<organism evidence="6 7">
    <name type="scientific">Microbacterium terricola</name>
    <dbReference type="NCBI Taxonomy" id="344163"/>
    <lineage>
        <taxon>Bacteria</taxon>
        <taxon>Bacillati</taxon>
        <taxon>Actinomycetota</taxon>
        <taxon>Actinomycetes</taxon>
        <taxon>Micrococcales</taxon>
        <taxon>Microbacteriaceae</taxon>
        <taxon>Microbacterium</taxon>
    </lineage>
</organism>
<dbReference type="PROSITE" id="PS51733">
    <property type="entry name" value="BPL_LPL_CATALYTIC"/>
    <property type="match status" value="1"/>
</dbReference>
<dbReference type="Proteomes" id="UP001317779">
    <property type="component" value="Chromosome"/>
</dbReference>
<keyword evidence="2" id="KW-0092">Biotin</keyword>
<evidence type="ECO:0000313" key="6">
    <source>
        <dbReference type="EMBL" id="BDV30021.1"/>
    </source>
</evidence>
<keyword evidence="1 6" id="KW-0436">Ligase</keyword>
<keyword evidence="7" id="KW-1185">Reference proteome</keyword>
<evidence type="ECO:0000256" key="1">
    <source>
        <dbReference type="ARBA" id="ARBA00022598"/>
    </source>
</evidence>
<dbReference type="GO" id="GO:0016874">
    <property type="term" value="F:ligase activity"/>
    <property type="evidence" value="ECO:0007669"/>
    <property type="project" value="UniProtKB-KW"/>
</dbReference>
<dbReference type="InterPro" id="IPR003142">
    <property type="entry name" value="BPL_C"/>
</dbReference>
<evidence type="ECO:0000256" key="4">
    <source>
        <dbReference type="SAM" id="MobiDB-lite"/>
    </source>
</evidence>
<protein>
    <recommendedName>
        <fullName evidence="3">biotin--[biotin carboxyl-carrier protein] ligase</fullName>
        <ecNumber evidence="3">6.3.4.15</ecNumber>
    </recommendedName>
</protein>
<dbReference type="Gene3D" id="2.30.30.100">
    <property type="match status" value="1"/>
</dbReference>
<dbReference type="InterPro" id="IPR004143">
    <property type="entry name" value="BPL_LPL_catalytic"/>
</dbReference>
<feature type="region of interest" description="Disordered" evidence="4">
    <location>
        <begin position="35"/>
        <end position="85"/>
    </location>
</feature>
<name>A0ABM8DWM8_9MICO</name>
<dbReference type="PANTHER" id="PTHR12835">
    <property type="entry name" value="BIOTIN PROTEIN LIGASE"/>
    <property type="match status" value="1"/>
</dbReference>
<dbReference type="PANTHER" id="PTHR12835:SF5">
    <property type="entry name" value="BIOTIN--PROTEIN LIGASE"/>
    <property type="match status" value="1"/>
</dbReference>
<evidence type="ECO:0000259" key="5">
    <source>
        <dbReference type="PROSITE" id="PS51733"/>
    </source>
</evidence>
<dbReference type="CDD" id="cd16442">
    <property type="entry name" value="BPL"/>
    <property type="match status" value="1"/>
</dbReference>
<proteinExistence type="predicted"/>
<dbReference type="NCBIfam" id="TIGR00121">
    <property type="entry name" value="birA_ligase"/>
    <property type="match status" value="1"/>
</dbReference>
<dbReference type="InterPro" id="IPR045864">
    <property type="entry name" value="aa-tRNA-synth_II/BPL/LPL"/>
</dbReference>
<evidence type="ECO:0000256" key="3">
    <source>
        <dbReference type="ARBA" id="ARBA00024227"/>
    </source>
</evidence>
<sequence length="346" mass="35029">MRAASGGSWTAELAVASGEDSRAALSPGLREYFRRGADAGAPGSPRFADSPHDGGRGASGQTTGVEGRGFRNHGTTAREGPAARVEGMDGYPRAAALSPRLQVIDSTGSTNADLVAAVSHDPGAHPHLSVMLTHDQRSGRGRLDRSWTAPPGTALAVSVLVRVGDLPVSARGWIPLIAGGAMVRAVRDQLRGTGHSAELKWPNDVLLDGGKLCGILAEVVPKHPEAVVIGAGINTTMSPADLPVATATSFAAIGVTVDEDRLLADWLTGLSGQLAALADAGGDAGASGVLEDVSALCATVGGAVRVSLPDGSTLEGTAVRIDAEGRLVVAAPEEIPVSAGDVVHVR</sequence>
<dbReference type="InterPro" id="IPR004408">
    <property type="entry name" value="Biotin_CoA_COase_ligase"/>
</dbReference>